<evidence type="ECO:0000256" key="4">
    <source>
        <dbReference type="ARBA" id="ARBA00022475"/>
    </source>
</evidence>
<feature type="transmembrane region" description="Helical" evidence="8">
    <location>
        <begin position="63"/>
        <end position="84"/>
    </location>
</feature>
<evidence type="ECO:0000256" key="6">
    <source>
        <dbReference type="ARBA" id="ARBA00022989"/>
    </source>
</evidence>
<feature type="transmembrane region" description="Helical" evidence="8">
    <location>
        <begin position="228"/>
        <end position="258"/>
    </location>
</feature>
<feature type="transmembrane region" description="Helical" evidence="8">
    <location>
        <begin position="146"/>
        <end position="166"/>
    </location>
</feature>
<evidence type="ECO:0000256" key="8">
    <source>
        <dbReference type="SAM" id="Phobius"/>
    </source>
</evidence>
<keyword evidence="5 8" id="KW-0812">Transmembrane</keyword>
<feature type="transmembrane region" description="Helical" evidence="8">
    <location>
        <begin position="265"/>
        <end position="284"/>
    </location>
</feature>
<reference evidence="9 10" key="1">
    <citation type="submission" date="2016-10" db="EMBL/GenBank/DDBJ databases">
        <authorList>
            <person name="de Groot N.N."/>
        </authorList>
    </citation>
    <scope>NUCLEOTIDE SEQUENCE [LARGE SCALE GENOMIC DNA]</scope>
    <source>
        <strain evidence="9 10">RK1</strain>
    </source>
</reference>
<gene>
    <name evidence="9" type="ORF">SAMN05444682_11425</name>
</gene>
<dbReference type="STRING" id="1477437.SAMN05444682_11425"/>
<evidence type="ECO:0000313" key="10">
    <source>
        <dbReference type="Proteomes" id="UP000198670"/>
    </source>
</evidence>
<evidence type="ECO:0000256" key="3">
    <source>
        <dbReference type="ARBA" id="ARBA00022448"/>
    </source>
</evidence>
<feature type="transmembrane region" description="Helical" evidence="8">
    <location>
        <begin position="200"/>
        <end position="222"/>
    </location>
</feature>
<sequence length="366" mass="40176">MTPQATTKRAAYFVATILLFIAGIYVAAPFLIPIVLAALLAMLLTGTAEWLEKRGINKGLASFIPVLALVGMVTLLFFILSWQVSRLADDFEEMKKGFIDNVRAIREWVSDTLDIGIAEQEKMLNEQKNGTTGQADNLLLSFINTLTNVVVNTVLIVVYTFLLLFYRSHLKKFALRIVPAGKKQNVDRIIRKSVGVSGRYLTGLFSMIVMLWVMYSIGFGIVGLKGAIFFAILCGVLEIVPFFGNFVGNLIAVFAVLAQGGDGSMVLGILAVYLIVQFLQTYILEPLVVGEQVNINPLFTIMGLAAGELLWGIAGMALAIPVIGIIKTICDNVPELEAYGMLIGPANVRKNRASLLHFLKRKNERK</sequence>
<accession>A0A1I3U511</accession>
<keyword evidence="4" id="KW-1003">Cell membrane</keyword>
<evidence type="ECO:0000313" key="9">
    <source>
        <dbReference type="EMBL" id="SFJ78604.1"/>
    </source>
</evidence>
<comment type="similarity">
    <text evidence="2">Belongs to the autoinducer-2 exporter (AI-2E) (TC 2.A.86) family.</text>
</comment>
<comment type="subcellular location">
    <subcellularLocation>
        <location evidence="1">Cell membrane</location>
        <topology evidence="1">Multi-pass membrane protein</topology>
    </subcellularLocation>
</comment>
<dbReference type="RefSeq" id="WP_245893368.1">
    <property type="nucleotide sequence ID" value="NZ_FOQO01000014.1"/>
</dbReference>
<dbReference type="InterPro" id="IPR002549">
    <property type="entry name" value="AI-2E-like"/>
</dbReference>
<dbReference type="AlphaFoldDB" id="A0A1I3U511"/>
<feature type="transmembrane region" description="Helical" evidence="8">
    <location>
        <begin position="304"/>
        <end position="326"/>
    </location>
</feature>
<evidence type="ECO:0000256" key="7">
    <source>
        <dbReference type="ARBA" id="ARBA00023136"/>
    </source>
</evidence>
<keyword evidence="10" id="KW-1185">Reference proteome</keyword>
<organism evidence="9 10">
    <name type="scientific">Parapedobacter indicus</name>
    <dbReference type="NCBI Taxonomy" id="1477437"/>
    <lineage>
        <taxon>Bacteria</taxon>
        <taxon>Pseudomonadati</taxon>
        <taxon>Bacteroidota</taxon>
        <taxon>Sphingobacteriia</taxon>
        <taxon>Sphingobacteriales</taxon>
        <taxon>Sphingobacteriaceae</taxon>
        <taxon>Parapedobacter</taxon>
    </lineage>
</organism>
<dbReference type="PANTHER" id="PTHR21716">
    <property type="entry name" value="TRANSMEMBRANE PROTEIN"/>
    <property type="match status" value="1"/>
</dbReference>
<dbReference type="PANTHER" id="PTHR21716:SF53">
    <property type="entry name" value="PERMEASE PERM-RELATED"/>
    <property type="match status" value="1"/>
</dbReference>
<evidence type="ECO:0000256" key="1">
    <source>
        <dbReference type="ARBA" id="ARBA00004651"/>
    </source>
</evidence>
<protein>
    <submittedName>
        <fullName evidence="9">Predicted PurR-regulated permease PerM</fullName>
    </submittedName>
</protein>
<keyword evidence="6 8" id="KW-1133">Transmembrane helix</keyword>
<dbReference type="EMBL" id="FOQO01000014">
    <property type="protein sequence ID" value="SFJ78604.1"/>
    <property type="molecule type" value="Genomic_DNA"/>
</dbReference>
<keyword evidence="3" id="KW-0813">Transport</keyword>
<evidence type="ECO:0000256" key="2">
    <source>
        <dbReference type="ARBA" id="ARBA00009773"/>
    </source>
</evidence>
<dbReference type="GO" id="GO:0005886">
    <property type="term" value="C:plasma membrane"/>
    <property type="evidence" value="ECO:0007669"/>
    <property type="project" value="UniProtKB-SubCell"/>
</dbReference>
<feature type="transmembrane region" description="Helical" evidence="8">
    <location>
        <begin position="12"/>
        <end position="28"/>
    </location>
</feature>
<dbReference type="Proteomes" id="UP000198670">
    <property type="component" value="Unassembled WGS sequence"/>
</dbReference>
<name>A0A1I3U511_9SPHI</name>
<keyword evidence="7 8" id="KW-0472">Membrane</keyword>
<dbReference type="Pfam" id="PF01594">
    <property type="entry name" value="AI-2E_transport"/>
    <property type="match status" value="1"/>
</dbReference>
<proteinExistence type="inferred from homology"/>
<evidence type="ECO:0000256" key="5">
    <source>
        <dbReference type="ARBA" id="ARBA00022692"/>
    </source>
</evidence>